<gene>
    <name evidence="1" type="ORF">MBELCI_2639</name>
</gene>
<dbReference type="eggNOG" id="ENOG502ZD1V">
    <property type="taxonomic scope" value="Bacteria"/>
</dbReference>
<comment type="caution">
    <text evidence="1">The sequence shown here is derived from an EMBL/GenBank/DDBJ whole genome shotgun (WGS) entry which is preliminary data.</text>
</comment>
<sequence>MYRIAEPLRWMLDQVELSDAEIRLLHVLLHATCRRTDDWYRGTALQPDAGYRASCMDLRRRLGLEASNSNRVIRDTLPRLAATGLFQEIRLAHRNRKLVWRFADDTFAALFSDSDYGLLDIAALATLKSRFDLDLWVHLAIVRRMNAPRIAFLLEDLYALRDSQGALAWSDLRKPFLGALHKIAALHEMQVVLLLDWEGRLPGIDRVLLRLRHAGTSWRYEALGKTYTDTVKVIVLDATMRAELKPEALPGTLQTLRKVRWDLTRALPDAAKPVSV</sequence>
<evidence type="ECO:0000313" key="1">
    <source>
        <dbReference type="EMBL" id="GAD56587.1"/>
    </source>
</evidence>
<proteinExistence type="predicted"/>
<name>U2Z690_9RHOB</name>
<dbReference type="EMBL" id="BATB01000041">
    <property type="protein sequence ID" value="GAD56587.1"/>
    <property type="molecule type" value="Genomic_DNA"/>
</dbReference>
<keyword evidence="2" id="KW-1185">Reference proteome</keyword>
<dbReference type="Proteomes" id="UP000016566">
    <property type="component" value="Unassembled WGS sequence"/>
</dbReference>
<accession>U2Z690</accession>
<dbReference type="AlphaFoldDB" id="U2Z690"/>
<evidence type="ECO:0000313" key="2">
    <source>
        <dbReference type="Proteomes" id="UP000016566"/>
    </source>
</evidence>
<organism evidence="1 2">
    <name type="scientific">Limimaricola cinnabarinus LL-001</name>
    <dbReference type="NCBI Taxonomy" id="1337093"/>
    <lineage>
        <taxon>Bacteria</taxon>
        <taxon>Pseudomonadati</taxon>
        <taxon>Pseudomonadota</taxon>
        <taxon>Alphaproteobacteria</taxon>
        <taxon>Rhodobacterales</taxon>
        <taxon>Paracoccaceae</taxon>
        <taxon>Limimaricola</taxon>
    </lineage>
</organism>
<reference evidence="1" key="1">
    <citation type="journal article" date="2013" name="Genome Announc.">
        <title>Draft Genome Sequence of Loktanella cinnabarina LL-001T, Isolated from Deep-Sea Floor Sediment.</title>
        <authorList>
            <person name="Nishi S."/>
            <person name="Tsubouchi T."/>
            <person name="Takaki Y."/>
            <person name="Koyanagi R."/>
            <person name="Satoh N."/>
            <person name="Maruyama T."/>
            <person name="Hatada Y."/>
        </authorList>
    </citation>
    <scope>NUCLEOTIDE SEQUENCE [LARGE SCALE GENOMIC DNA]</scope>
    <source>
        <strain evidence="1">LL-001</strain>
    </source>
</reference>
<protein>
    <submittedName>
        <fullName evidence="1">Uncharacterized protein</fullName>
    </submittedName>
</protein>